<dbReference type="InterPro" id="IPR001086">
    <property type="entry name" value="Preph_deHydtase"/>
</dbReference>
<dbReference type="CDD" id="cd04905">
    <property type="entry name" value="ACT_CM-PDT"/>
    <property type="match status" value="1"/>
</dbReference>
<name>A0A4R6ITB4_9BACT</name>
<reference evidence="11 12" key="1">
    <citation type="submission" date="2019-03" db="EMBL/GenBank/DDBJ databases">
        <title>Genomic Encyclopedia of Archaeal and Bacterial Type Strains, Phase II (KMG-II): from individual species to whole genera.</title>
        <authorList>
            <person name="Goeker M."/>
        </authorList>
    </citation>
    <scope>NUCLEOTIDE SEQUENCE [LARGE SCALE GENOMIC DNA]</scope>
    <source>
        <strain evidence="11 12">DSM 28323</strain>
    </source>
</reference>
<dbReference type="AlphaFoldDB" id="A0A4R6ITB4"/>
<evidence type="ECO:0000256" key="2">
    <source>
        <dbReference type="ARBA" id="ARBA00013147"/>
    </source>
</evidence>
<proteinExistence type="predicted"/>
<dbReference type="EC" id="4.2.1.51" evidence="2"/>
<comment type="caution">
    <text evidence="11">The sequence shown here is derived from an EMBL/GenBank/DDBJ whole genome shotgun (WGS) entry which is preliminary data.</text>
</comment>
<organism evidence="11 12">
    <name type="scientific">Sediminibacterium goheungense</name>
    <dbReference type="NCBI Taxonomy" id="1086393"/>
    <lineage>
        <taxon>Bacteria</taxon>
        <taxon>Pseudomonadati</taxon>
        <taxon>Bacteroidota</taxon>
        <taxon>Chitinophagia</taxon>
        <taxon>Chitinophagales</taxon>
        <taxon>Chitinophagaceae</taxon>
        <taxon>Sediminibacterium</taxon>
    </lineage>
</organism>
<evidence type="ECO:0000313" key="12">
    <source>
        <dbReference type="Proteomes" id="UP000295741"/>
    </source>
</evidence>
<protein>
    <recommendedName>
        <fullName evidence="2">prephenate dehydratase</fullName>
        <ecNumber evidence="2">4.2.1.51</ecNumber>
    </recommendedName>
</protein>
<comment type="pathway">
    <text evidence="1">Amino-acid biosynthesis; L-phenylalanine biosynthesis; phenylpyruvate from prephenate: step 1/1.</text>
</comment>
<keyword evidence="5" id="KW-0584">Phenylalanine biosynthesis</keyword>
<dbReference type="Gene3D" id="3.40.190.10">
    <property type="entry name" value="Periplasmic binding protein-like II"/>
    <property type="match status" value="2"/>
</dbReference>
<evidence type="ECO:0000256" key="7">
    <source>
        <dbReference type="ARBA" id="ARBA00047848"/>
    </source>
</evidence>
<dbReference type="InterPro" id="IPR045865">
    <property type="entry name" value="ACT-like_dom_sf"/>
</dbReference>
<dbReference type="Gene3D" id="3.30.70.260">
    <property type="match status" value="1"/>
</dbReference>
<keyword evidence="3" id="KW-0028">Amino-acid biosynthesis</keyword>
<evidence type="ECO:0000256" key="4">
    <source>
        <dbReference type="ARBA" id="ARBA00023141"/>
    </source>
</evidence>
<dbReference type="InterPro" id="IPR008242">
    <property type="entry name" value="Chor_mutase/pphenate_deHydtase"/>
</dbReference>
<dbReference type="InterPro" id="IPR002912">
    <property type="entry name" value="ACT_dom"/>
</dbReference>
<evidence type="ECO:0000313" key="11">
    <source>
        <dbReference type="EMBL" id="TDO25769.1"/>
    </source>
</evidence>
<dbReference type="UniPathway" id="UPA00121">
    <property type="reaction ID" value="UER00345"/>
</dbReference>
<evidence type="ECO:0000256" key="3">
    <source>
        <dbReference type="ARBA" id="ARBA00022605"/>
    </source>
</evidence>
<dbReference type="Proteomes" id="UP000295741">
    <property type="component" value="Unassembled WGS sequence"/>
</dbReference>
<dbReference type="GO" id="GO:0009094">
    <property type="term" value="P:L-phenylalanine biosynthetic process"/>
    <property type="evidence" value="ECO:0007669"/>
    <property type="project" value="UniProtKB-UniPathway"/>
</dbReference>
<dbReference type="OrthoDB" id="9802281at2"/>
<dbReference type="PROSITE" id="PS51671">
    <property type="entry name" value="ACT"/>
    <property type="match status" value="1"/>
</dbReference>
<keyword evidence="4" id="KW-0057">Aromatic amino acid biosynthesis</keyword>
<evidence type="ECO:0000256" key="8">
    <source>
        <dbReference type="PIRSR" id="PIRSR001500-2"/>
    </source>
</evidence>
<feature type="site" description="Essential for prephenate dehydratase activity" evidence="8">
    <location>
        <position position="185"/>
    </location>
</feature>
<dbReference type="GO" id="GO:0005737">
    <property type="term" value="C:cytoplasm"/>
    <property type="evidence" value="ECO:0007669"/>
    <property type="project" value="TreeGrafter"/>
</dbReference>
<comment type="catalytic activity">
    <reaction evidence="7">
        <text>prephenate + H(+) = 3-phenylpyruvate + CO2 + H2O</text>
        <dbReference type="Rhea" id="RHEA:21648"/>
        <dbReference type="ChEBI" id="CHEBI:15377"/>
        <dbReference type="ChEBI" id="CHEBI:15378"/>
        <dbReference type="ChEBI" id="CHEBI:16526"/>
        <dbReference type="ChEBI" id="CHEBI:18005"/>
        <dbReference type="ChEBI" id="CHEBI:29934"/>
        <dbReference type="EC" id="4.2.1.51"/>
    </reaction>
</comment>
<dbReference type="SUPFAM" id="SSF55021">
    <property type="entry name" value="ACT-like"/>
    <property type="match status" value="1"/>
</dbReference>
<gene>
    <name evidence="11" type="ORF">BC659_2692</name>
</gene>
<dbReference type="PANTHER" id="PTHR21022:SF19">
    <property type="entry name" value="PREPHENATE DEHYDRATASE-RELATED"/>
    <property type="match status" value="1"/>
</dbReference>
<keyword evidence="6" id="KW-0456">Lyase</keyword>
<dbReference type="GO" id="GO:0004664">
    <property type="term" value="F:prephenate dehydratase activity"/>
    <property type="evidence" value="ECO:0007669"/>
    <property type="project" value="UniProtKB-EC"/>
</dbReference>
<accession>A0A4R6ITB4</accession>
<feature type="domain" description="Prephenate dehydratase" evidence="9">
    <location>
        <begin position="15"/>
        <end position="192"/>
    </location>
</feature>
<keyword evidence="12" id="KW-1185">Reference proteome</keyword>
<dbReference type="PROSITE" id="PS51171">
    <property type="entry name" value="PREPHENATE_DEHYDR_3"/>
    <property type="match status" value="1"/>
</dbReference>
<feature type="domain" description="ACT" evidence="10">
    <location>
        <begin position="206"/>
        <end position="282"/>
    </location>
</feature>
<evidence type="ECO:0000256" key="5">
    <source>
        <dbReference type="ARBA" id="ARBA00023222"/>
    </source>
</evidence>
<sequence length="289" mass="31952">MQKEISKNKKDIKQGIAIQGYEGSFHQVAARSFFGKEVEVIPCANFRDLIQIAGDASQSAGAIMAIENSIAGSILPNYNLLQKSKLKVVGEVYLSISQNLLVNPGVKLEDIKEVHSHPMAILQCLDYLEQYPWKLVETEDTALSAKLLHQHRSKHTAAIASKLAAELFKLDIIGPDIHTMKNNVTRFLVLKRTADAVDDNKADKASVYFQTNHARGALSKVLSTIAAGGINLSKLQSMPIPGSHFKYGFYADMEFEKRTQFEKVMKSIASLTNSVKIFGVYQRGKIVKG</sequence>
<dbReference type="PIRSF" id="PIRSF001500">
    <property type="entry name" value="Chor_mut_pdt_Ppr"/>
    <property type="match status" value="1"/>
</dbReference>
<evidence type="ECO:0000256" key="6">
    <source>
        <dbReference type="ARBA" id="ARBA00023239"/>
    </source>
</evidence>
<evidence type="ECO:0000259" key="9">
    <source>
        <dbReference type="PROSITE" id="PS51171"/>
    </source>
</evidence>
<dbReference type="Pfam" id="PF00800">
    <property type="entry name" value="PDT"/>
    <property type="match status" value="1"/>
</dbReference>
<evidence type="ECO:0000259" key="10">
    <source>
        <dbReference type="PROSITE" id="PS51671"/>
    </source>
</evidence>
<dbReference type="RefSeq" id="WP_133475261.1">
    <property type="nucleotide sequence ID" value="NZ_SNWP01000012.1"/>
</dbReference>
<evidence type="ECO:0000256" key="1">
    <source>
        <dbReference type="ARBA" id="ARBA00004741"/>
    </source>
</evidence>
<dbReference type="PANTHER" id="PTHR21022">
    <property type="entry name" value="PREPHENATE DEHYDRATASE P PROTEIN"/>
    <property type="match status" value="1"/>
</dbReference>
<dbReference type="CDD" id="cd13631">
    <property type="entry name" value="PBP2_Ct-PDT_like"/>
    <property type="match status" value="1"/>
</dbReference>
<dbReference type="SUPFAM" id="SSF53850">
    <property type="entry name" value="Periplasmic binding protein-like II"/>
    <property type="match status" value="1"/>
</dbReference>
<dbReference type="EMBL" id="SNWP01000012">
    <property type="protein sequence ID" value="TDO25769.1"/>
    <property type="molecule type" value="Genomic_DNA"/>
</dbReference>